<name>A0A3M6TFA9_POCDA</name>
<accession>A0A3M6TFA9</accession>
<proteinExistence type="predicted"/>
<organism evidence="1 2">
    <name type="scientific">Pocillopora damicornis</name>
    <name type="common">Cauliflower coral</name>
    <name type="synonym">Millepora damicornis</name>
    <dbReference type="NCBI Taxonomy" id="46731"/>
    <lineage>
        <taxon>Eukaryota</taxon>
        <taxon>Metazoa</taxon>
        <taxon>Cnidaria</taxon>
        <taxon>Anthozoa</taxon>
        <taxon>Hexacorallia</taxon>
        <taxon>Scleractinia</taxon>
        <taxon>Astrocoeniina</taxon>
        <taxon>Pocilloporidae</taxon>
        <taxon>Pocillopora</taxon>
    </lineage>
</organism>
<dbReference type="AlphaFoldDB" id="A0A3M6TFA9"/>
<reference evidence="1 2" key="1">
    <citation type="journal article" date="2018" name="Sci. Rep.">
        <title>Comparative analysis of the Pocillopora damicornis genome highlights role of immune system in coral evolution.</title>
        <authorList>
            <person name="Cunning R."/>
            <person name="Bay R.A."/>
            <person name="Gillette P."/>
            <person name="Baker A.C."/>
            <person name="Traylor-Knowles N."/>
        </authorList>
    </citation>
    <scope>NUCLEOTIDE SEQUENCE [LARGE SCALE GENOMIC DNA]</scope>
    <source>
        <strain evidence="1">RSMAS</strain>
        <tissue evidence="1">Whole animal</tissue>
    </source>
</reference>
<comment type="caution">
    <text evidence="1">The sequence shown here is derived from an EMBL/GenBank/DDBJ whole genome shotgun (WGS) entry which is preliminary data.</text>
</comment>
<gene>
    <name evidence="1" type="ORF">pdam_00002272</name>
</gene>
<dbReference type="EMBL" id="RCHS01003687">
    <property type="protein sequence ID" value="RMX40073.1"/>
    <property type="molecule type" value="Genomic_DNA"/>
</dbReference>
<evidence type="ECO:0000313" key="1">
    <source>
        <dbReference type="EMBL" id="RMX40073.1"/>
    </source>
</evidence>
<sequence length="190" mass="22034">MESAECKLSDLSPSPGEPDFFMSDFHLTYKTSHERALYNELLCNWTRDVRREMGVSGKATMIFRSREMPLPTYTPCKRVDDGTAEDYLEFVLQYFWQGYSNLEILEFPKLHGDHQEKLSDDELRSAIEKKLGKSGCFVGYRKMWARIRKKGFIVKKAKKWALSLLGHRMAHGILGHRKKGQGPAYGYKMI</sequence>
<keyword evidence="2" id="KW-1185">Reference proteome</keyword>
<protein>
    <submittedName>
        <fullName evidence="1">Uncharacterized protein</fullName>
    </submittedName>
</protein>
<dbReference type="Proteomes" id="UP000275408">
    <property type="component" value="Unassembled WGS sequence"/>
</dbReference>
<evidence type="ECO:0000313" key="2">
    <source>
        <dbReference type="Proteomes" id="UP000275408"/>
    </source>
</evidence>